<dbReference type="Proteomes" id="UP000298652">
    <property type="component" value="Chromosome 1"/>
</dbReference>
<protein>
    <submittedName>
        <fullName evidence="2">Uncharacterized protein</fullName>
    </submittedName>
</protein>
<dbReference type="Gramene" id="TKW40248">
    <property type="protein sequence ID" value="TKW40248"/>
    <property type="gene ID" value="SEVIR_1G233600v2"/>
</dbReference>
<evidence type="ECO:0000313" key="3">
    <source>
        <dbReference type="Proteomes" id="UP000298652"/>
    </source>
</evidence>
<name>A0A4U6WC05_SETVI</name>
<evidence type="ECO:0000313" key="2">
    <source>
        <dbReference type="EMBL" id="TKW40248.1"/>
    </source>
</evidence>
<sequence length="215" mass="22919">MAPCSNRSKRCGRGDGEPGEGIPDSPVSRALATAGGTAHGRRRGRRPGSRASVPRDASGVGWLIRATRGRIAACWWCCHWTQRSDHRGRGWHVAGAVRGDDGTPDEQPGDDERSHGGEEEEDEEGEGVRQERGREGEGDHGSVVDAEVGNLRPRREGPPAGGRRAGTDPQRGGAAPRNNRRWGACASGRGRRRRKKSGGGRESAIERIKVGGNGS</sequence>
<feature type="region of interest" description="Disordered" evidence="1">
    <location>
        <begin position="1"/>
        <end position="55"/>
    </location>
</feature>
<organism evidence="2 3">
    <name type="scientific">Setaria viridis</name>
    <name type="common">Green bristlegrass</name>
    <name type="synonym">Setaria italica subsp. viridis</name>
    <dbReference type="NCBI Taxonomy" id="4556"/>
    <lineage>
        <taxon>Eukaryota</taxon>
        <taxon>Viridiplantae</taxon>
        <taxon>Streptophyta</taxon>
        <taxon>Embryophyta</taxon>
        <taxon>Tracheophyta</taxon>
        <taxon>Spermatophyta</taxon>
        <taxon>Magnoliopsida</taxon>
        <taxon>Liliopsida</taxon>
        <taxon>Poales</taxon>
        <taxon>Poaceae</taxon>
        <taxon>PACMAD clade</taxon>
        <taxon>Panicoideae</taxon>
        <taxon>Panicodae</taxon>
        <taxon>Paniceae</taxon>
        <taxon>Cenchrinae</taxon>
        <taxon>Setaria</taxon>
    </lineage>
</organism>
<keyword evidence="3" id="KW-1185">Reference proteome</keyword>
<feature type="compositionally biased region" description="Basic residues" evidence="1">
    <location>
        <begin position="189"/>
        <end position="198"/>
    </location>
</feature>
<feature type="compositionally biased region" description="Basic and acidic residues" evidence="1">
    <location>
        <begin position="126"/>
        <end position="142"/>
    </location>
</feature>
<gene>
    <name evidence="2" type="ORF">SEVIR_1G233600v2</name>
</gene>
<evidence type="ECO:0000256" key="1">
    <source>
        <dbReference type="SAM" id="MobiDB-lite"/>
    </source>
</evidence>
<feature type="region of interest" description="Disordered" evidence="1">
    <location>
        <begin position="94"/>
        <end position="215"/>
    </location>
</feature>
<dbReference type="AlphaFoldDB" id="A0A4U6WC05"/>
<dbReference type="EMBL" id="CM016552">
    <property type="protein sequence ID" value="TKW40248.1"/>
    <property type="molecule type" value="Genomic_DNA"/>
</dbReference>
<proteinExistence type="predicted"/>
<accession>A0A4U6WC05</accession>
<feature type="compositionally biased region" description="Basic residues" evidence="1">
    <location>
        <begin position="39"/>
        <end position="48"/>
    </location>
</feature>
<reference evidence="2" key="1">
    <citation type="submission" date="2019-03" db="EMBL/GenBank/DDBJ databases">
        <title>WGS assembly of Setaria viridis.</title>
        <authorList>
            <person name="Huang P."/>
            <person name="Jenkins J."/>
            <person name="Grimwood J."/>
            <person name="Barry K."/>
            <person name="Healey A."/>
            <person name="Mamidi S."/>
            <person name="Sreedasyam A."/>
            <person name="Shu S."/>
            <person name="Feldman M."/>
            <person name="Wu J."/>
            <person name="Yu Y."/>
            <person name="Chen C."/>
            <person name="Johnson J."/>
            <person name="Rokhsar D."/>
            <person name="Baxter I."/>
            <person name="Schmutz J."/>
            <person name="Brutnell T."/>
            <person name="Kellogg E."/>
        </authorList>
    </citation>
    <scope>NUCLEOTIDE SEQUENCE [LARGE SCALE GENOMIC DNA]</scope>
</reference>